<dbReference type="PATRIC" id="fig|1122147.4.peg.856"/>
<name>A0A0R1XGV3_9LACO</name>
<reference evidence="1 2" key="1">
    <citation type="journal article" date="2015" name="Genome Announc.">
        <title>Expanding the biotechnology potential of lactobacilli through comparative genomics of 213 strains and associated genera.</title>
        <authorList>
            <person name="Sun Z."/>
            <person name="Harris H.M."/>
            <person name="McCann A."/>
            <person name="Guo C."/>
            <person name="Argimon S."/>
            <person name="Zhang W."/>
            <person name="Yang X."/>
            <person name="Jeffery I.B."/>
            <person name="Cooney J.C."/>
            <person name="Kagawa T.F."/>
            <person name="Liu W."/>
            <person name="Song Y."/>
            <person name="Salvetti E."/>
            <person name="Wrobel A."/>
            <person name="Rasinkangas P."/>
            <person name="Parkhill J."/>
            <person name="Rea M.C."/>
            <person name="O'Sullivan O."/>
            <person name="Ritari J."/>
            <person name="Douillard F.P."/>
            <person name="Paul Ross R."/>
            <person name="Yang R."/>
            <person name="Briner A.E."/>
            <person name="Felis G.E."/>
            <person name="de Vos W.M."/>
            <person name="Barrangou R."/>
            <person name="Klaenhammer T.R."/>
            <person name="Caufield P.W."/>
            <person name="Cui Y."/>
            <person name="Zhang H."/>
            <person name="O'Toole P.W."/>
        </authorList>
    </citation>
    <scope>NUCLEOTIDE SEQUENCE [LARGE SCALE GENOMIC DNA]</scope>
    <source>
        <strain evidence="1 2">DSM 16991</strain>
    </source>
</reference>
<accession>A0A0R1XGV3</accession>
<evidence type="ECO:0000313" key="1">
    <source>
        <dbReference type="EMBL" id="KRM29250.1"/>
    </source>
</evidence>
<sequence length="68" mass="7572">MMAKKYYNTRTPAYGGGPVTVIGNGLMSKSIPVFAEVDDETGEVKLFIRHRDLPRLGEIRPLSDAEVY</sequence>
<dbReference type="Proteomes" id="UP000050949">
    <property type="component" value="Unassembled WGS sequence"/>
</dbReference>
<organism evidence="1 2">
    <name type="scientific">Schleiferilactobacillus harbinensis DSM 16991</name>
    <dbReference type="NCBI Taxonomy" id="1122147"/>
    <lineage>
        <taxon>Bacteria</taxon>
        <taxon>Bacillati</taxon>
        <taxon>Bacillota</taxon>
        <taxon>Bacilli</taxon>
        <taxon>Lactobacillales</taxon>
        <taxon>Lactobacillaceae</taxon>
        <taxon>Schleiferilactobacillus</taxon>
    </lineage>
</organism>
<proteinExistence type="predicted"/>
<dbReference type="EMBL" id="AZFW01000016">
    <property type="protein sequence ID" value="KRM29250.1"/>
    <property type="molecule type" value="Genomic_DNA"/>
</dbReference>
<comment type="caution">
    <text evidence="1">The sequence shown here is derived from an EMBL/GenBank/DDBJ whole genome shotgun (WGS) entry which is preliminary data.</text>
</comment>
<gene>
    <name evidence="1" type="ORF">FC91_GL000827</name>
</gene>
<evidence type="ECO:0000313" key="2">
    <source>
        <dbReference type="Proteomes" id="UP000050949"/>
    </source>
</evidence>
<protein>
    <submittedName>
        <fullName evidence="1">Uncharacterized protein</fullName>
    </submittedName>
</protein>
<dbReference type="AlphaFoldDB" id="A0A0R1XGV3"/>